<name>A0A9P5SNM3_9FUNG</name>
<comment type="caution">
    <text evidence="1">The sequence shown here is derived from an EMBL/GenBank/DDBJ whole genome shotgun (WGS) entry which is preliminary data.</text>
</comment>
<dbReference type="EMBL" id="JAAAUY010000136">
    <property type="protein sequence ID" value="KAF9334668.1"/>
    <property type="molecule type" value="Genomic_DNA"/>
</dbReference>
<sequence length="107" mass="12232">MDPYLHSRVAYHDLRAARDVLYFQYNAAAREAVAAGEPWGFLWFNSDWMEQSAASVLVEFKRLPLAPMHAAVPGLVPVAPMHPVVVPHSYPQPERHAHRDGRAEYYY</sequence>
<evidence type="ECO:0000313" key="2">
    <source>
        <dbReference type="Proteomes" id="UP000696485"/>
    </source>
</evidence>
<dbReference type="AlphaFoldDB" id="A0A9P5SNM3"/>
<reference evidence="1" key="1">
    <citation type="journal article" date="2020" name="Fungal Divers.">
        <title>Resolving the Mortierellaceae phylogeny through synthesis of multi-gene phylogenetics and phylogenomics.</title>
        <authorList>
            <person name="Vandepol N."/>
            <person name="Liber J."/>
            <person name="Desiro A."/>
            <person name="Na H."/>
            <person name="Kennedy M."/>
            <person name="Barry K."/>
            <person name="Grigoriev I.V."/>
            <person name="Miller A.N."/>
            <person name="O'Donnell K."/>
            <person name="Stajich J.E."/>
            <person name="Bonito G."/>
        </authorList>
    </citation>
    <scope>NUCLEOTIDE SEQUENCE</scope>
    <source>
        <strain evidence="1">NVP1</strain>
    </source>
</reference>
<evidence type="ECO:0000313" key="1">
    <source>
        <dbReference type="EMBL" id="KAF9334668.1"/>
    </source>
</evidence>
<proteinExistence type="predicted"/>
<protein>
    <submittedName>
        <fullName evidence="1">Uncharacterized protein</fullName>
    </submittedName>
</protein>
<gene>
    <name evidence="1" type="ORF">BG006_001753</name>
</gene>
<accession>A0A9P5SNM3</accession>
<keyword evidence="2" id="KW-1185">Reference proteome</keyword>
<organism evidence="1 2">
    <name type="scientific">Podila minutissima</name>
    <dbReference type="NCBI Taxonomy" id="64525"/>
    <lineage>
        <taxon>Eukaryota</taxon>
        <taxon>Fungi</taxon>
        <taxon>Fungi incertae sedis</taxon>
        <taxon>Mucoromycota</taxon>
        <taxon>Mortierellomycotina</taxon>
        <taxon>Mortierellomycetes</taxon>
        <taxon>Mortierellales</taxon>
        <taxon>Mortierellaceae</taxon>
        <taxon>Podila</taxon>
    </lineage>
</organism>
<dbReference type="Proteomes" id="UP000696485">
    <property type="component" value="Unassembled WGS sequence"/>
</dbReference>